<dbReference type="PROSITE" id="PS51194">
    <property type="entry name" value="HELICASE_CTER"/>
    <property type="match status" value="1"/>
</dbReference>
<feature type="compositionally biased region" description="Basic and acidic residues" evidence="4">
    <location>
        <begin position="262"/>
        <end position="271"/>
    </location>
</feature>
<dbReference type="EMBL" id="JAPZBS010000002">
    <property type="protein sequence ID" value="KAJ5380671.1"/>
    <property type="molecule type" value="Genomic_DNA"/>
</dbReference>
<dbReference type="Pfam" id="PF00271">
    <property type="entry name" value="Helicase_C"/>
    <property type="match status" value="1"/>
</dbReference>
<dbReference type="InterPro" id="IPR038718">
    <property type="entry name" value="SNF2-like_sf"/>
</dbReference>
<keyword evidence="1" id="KW-0547">Nucleotide-binding</keyword>
<dbReference type="InterPro" id="IPR049730">
    <property type="entry name" value="SNF2/RAD54-like_C"/>
</dbReference>
<dbReference type="SUPFAM" id="SSF52540">
    <property type="entry name" value="P-loop containing nucleoside triphosphate hydrolases"/>
    <property type="match status" value="1"/>
</dbReference>
<dbReference type="Gene3D" id="3.40.50.10810">
    <property type="entry name" value="Tandem AAA-ATPase domain"/>
    <property type="match status" value="1"/>
</dbReference>
<evidence type="ECO:0000256" key="4">
    <source>
        <dbReference type="SAM" id="MobiDB-lite"/>
    </source>
</evidence>
<keyword evidence="2" id="KW-0378">Hydrolase</keyword>
<proteinExistence type="predicted"/>
<reference evidence="6" key="2">
    <citation type="journal article" date="2023" name="IMA Fungus">
        <title>Comparative genomic study of the Penicillium genus elucidates a diverse pangenome and 15 lateral gene transfer events.</title>
        <authorList>
            <person name="Petersen C."/>
            <person name="Sorensen T."/>
            <person name="Nielsen M.R."/>
            <person name="Sondergaard T.E."/>
            <person name="Sorensen J.L."/>
            <person name="Fitzpatrick D.A."/>
            <person name="Frisvad J.C."/>
            <person name="Nielsen K.L."/>
        </authorList>
    </citation>
    <scope>NUCLEOTIDE SEQUENCE</scope>
    <source>
        <strain evidence="6">IBT 29864</strain>
    </source>
</reference>
<protein>
    <recommendedName>
        <fullName evidence="5">Helicase C-terminal domain-containing protein</fullName>
    </recommendedName>
</protein>
<dbReference type="InterPro" id="IPR050628">
    <property type="entry name" value="SNF2_RAD54_helicase_TF"/>
</dbReference>
<feature type="compositionally biased region" description="Low complexity" evidence="4">
    <location>
        <begin position="293"/>
        <end position="307"/>
    </location>
</feature>
<feature type="domain" description="Helicase C-terminal" evidence="5">
    <location>
        <begin position="406"/>
        <end position="569"/>
    </location>
</feature>
<dbReference type="AlphaFoldDB" id="A0A9W9SLB7"/>
<dbReference type="GO" id="GO:0016787">
    <property type="term" value="F:hydrolase activity"/>
    <property type="evidence" value="ECO:0007669"/>
    <property type="project" value="UniProtKB-KW"/>
</dbReference>
<dbReference type="PANTHER" id="PTHR45626">
    <property type="entry name" value="TRANSCRIPTION TERMINATION FACTOR 2-RELATED"/>
    <property type="match status" value="1"/>
</dbReference>
<evidence type="ECO:0000256" key="1">
    <source>
        <dbReference type="ARBA" id="ARBA00022741"/>
    </source>
</evidence>
<dbReference type="CDD" id="cd18793">
    <property type="entry name" value="SF2_C_SNF"/>
    <property type="match status" value="1"/>
</dbReference>
<evidence type="ECO:0000313" key="6">
    <source>
        <dbReference type="EMBL" id="KAJ5380671.1"/>
    </source>
</evidence>
<dbReference type="Proteomes" id="UP001147782">
    <property type="component" value="Unassembled WGS sequence"/>
</dbReference>
<dbReference type="GO" id="GO:0008094">
    <property type="term" value="F:ATP-dependent activity, acting on DNA"/>
    <property type="evidence" value="ECO:0007669"/>
    <property type="project" value="TreeGrafter"/>
</dbReference>
<reference evidence="6" key="1">
    <citation type="submission" date="2022-11" db="EMBL/GenBank/DDBJ databases">
        <authorList>
            <person name="Petersen C."/>
        </authorList>
    </citation>
    <scope>NUCLEOTIDE SEQUENCE</scope>
    <source>
        <strain evidence="6">IBT 29864</strain>
    </source>
</reference>
<comment type="caution">
    <text evidence="6">The sequence shown here is derived from an EMBL/GenBank/DDBJ whole genome shotgun (WGS) entry which is preliminary data.</text>
</comment>
<feature type="compositionally biased region" description="Low complexity" evidence="4">
    <location>
        <begin position="273"/>
        <end position="284"/>
    </location>
</feature>
<sequence length="659" mass="73702">MAGNQRSENEPYRTSTISQAARELEIAQLLAGLANNDNQEAHNNGLPIPGDLRGRLNIWKDSDSACHRYHWEHVILDECQNVKCIRTPQHQSIAQLARNSLIGLTTTPMWNTIEDFFGYLSLLAGGLKEDKEDDVPSLPRPEGVTCDNLRDLYTAWSKVKVLPEDFDSIPYALLNPAMLARLAPGGQISPALGQAIFPFLLRASTMIRSLGDRIDGVNGQDIVMGAQIPPIRVMTNELRYSPSEQDYHDKHYRALVGLLENHSPRGEKEGEPESPISIETTSESNSDEDSDTGSDGKSDSSPNSESDSSSESESDREVIQTGEVMVDREYFEIFQRLCLLGFNPLLDDFLRIVGSHNTLSDAITRFISAPNHGFTLFWGVTCPSFSNPRPLDAFQQVKYLIAQSPRLVQLLRIMDMEGAFREPSESEAPKPRFLLLSHWPLVCWLVEMVLRRIGIRSVLITTASSPEERAAAVGEFTNPDSDCQVLNTTYNCGGTGLDLHRCCHIVILIEQAPNLNLETHAIGRIHRIRQTLPQRAYRLFQEHTINRYIAGNNISKMIPKLAAQYPDYLSEELDRRMAVKGNSGDDDDTRSRENKLSEICEDHIRDLLGVADDHPYFVELLNKNTLGIQVVNGQAVSNRVSQLARTTSDAPIPQPQRLP</sequence>
<dbReference type="GO" id="GO:0006281">
    <property type="term" value="P:DNA repair"/>
    <property type="evidence" value="ECO:0007669"/>
    <property type="project" value="TreeGrafter"/>
</dbReference>
<accession>A0A9W9SLB7</accession>
<dbReference type="InterPro" id="IPR027417">
    <property type="entry name" value="P-loop_NTPase"/>
</dbReference>
<dbReference type="InterPro" id="IPR001650">
    <property type="entry name" value="Helicase_C-like"/>
</dbReference>
<keyword evidence="7" id="KW-1185">Reference proteome</keyword>
<dbReference type="GO" id="GO:0005634">
    <property type="term" value="C:nucleus"/>
    <property type="evidence" value="ECO:0007669"/>
    <property type="project" value="TreeGrafter"/>
</dbReference>
<dbReference type="RefSeq" id="XP_056558242.1">
    <property type="nucleotide sequence ID" value="XM_056696030.1"/>
</dbReference>
<keyword evidence="3" id="KW-0067">ATP-binding</keyword>
<dbReference type="SMART" id="SM00490">
    <property type="entry name" value="HELICc"/>
    <property type="match status" value="1"/>
</dbReference>
<evidence type="ECO:0000256" key="2">
    <source>
        <dbReference type="ARBA" id="ARBA00022801"/>
    </source>
</evidence>
<dbReference type="GO" id="GO:0005524">
    <property type="term" value="F:ATP binding"/>
    <property type="evidence" value="ECO:0007669"/>
    <property type="project" value="UniProtKB-KW"/>
</dbReference>
<evidence type="ECO:0000259" key="5">
    <source>
        <dbReference type="PROSITE" id="PS51194"/>
    </source>
</evidence>
<organism evidence="6 7">
    <name type="scientific">Penicillium cataractarum</name>
    <dbReference type="NCBI Taxonomy" id="2100454"/>
    <lineage>
        <taxon>Eukaryota</taxon>
        <taxon>Fungi</taxon>
        <taxon>Dikarya</taxon>
        <taxon>Ascomycota</taxon>
        <taxon>Pezizomycotina</taxon>
        <taxon>Eurotiomycetes</taxon>
        <taxon>Eurotiomycetidae</taxon>
        <taxon>Eurotiales</taxon>
        <taxon>Aspergillaceae</taxon>
        <taxon>Penicillium</taxon>
    </lineage>
</organism>
<dbReference type="InterPro" id="IPR000330">
    <property type="entry name" value="SNF2_N"/>
</dbReference>
<gene>
    <name evidence="6" type="ORF">N7496_003099</name>
</gene>
<feature type="region of interest" description="Disordered" evidence="4">
    <location>
        <begin position="261"/>
        <end position="318"/>
    </location>
</feature>
<dbReference type="OrthoDB" id="4362643at2759"/>
<evidence type="ECO:0000256" key="3">
    <source>
        <dbReference type="ARBA" id="ARBA00022840"/>
    </source>
</evidence>
<evidence type="ECO:0000313" key="7">
    <source>
        <dbReference type="Proteomes" id="UP001147782"/>
    </source>
</evidence>
<name>A0A9W9SLB7_9EURO</name>
<dbReference type="Gene3D" id="3.40.50.300">
    <property type="entry name" value="P-loop containing nucleotide triphosphate hydrolases"/>
    <property type="match status" value="1"/>
</dbReference>
<dbReference type="Pfam" id="PF00176">
    <property type="entry name" value="SNF2-rel_dom"/>
    <property type="match status" value="1"/>
</dbReference>
<dbReference type="GeneID" id="81435207"/>